<evidence type="ECO:0000313" key="1">
    <source>
        <dbReference type="EMBL" id="MBK0402958.1"/>
    </source>
</evidence>
<reference evidence="1 2" key="1">
    <citation type="submission" date="2020-12" db="EMBL/GenBank/DDBJ databases">
        <title>Bacterial novel species Adhaeribacter sp. BT258 isolated from soil.</title>
        <authorList>
            <person name="Jung H.-Y."/>
        </authorList>
    </citation>
    <scope>NUCLEOTIDE SEQUENCE [LARGE SCALE GENOMIC DNA]</scope>
    <source>
        <strain evidence="1 2">BT258</strain>
    </source>
</reference>
<dbReference type="Proteomes" id="UP000644147">
    <property type="component" value="Unassembled WGS sequence"/>
</dbReference>
<dbReference type="EMBL" id="JAEHFX010000003">
    <property type="protein sequence ID" value="MBK0402958.1"/>
    <property type="molecule type" value="Genomic_DNA"/>
</dbReference>
<protein>
    <recommendedName>
        <fullName evidence="3">SpoIIAA-like</fullName>
    </recommendedName>
</protein>
<dbReference type="RefSeq" id="WP_200505705.1">
    <property type="nucleotide sequence ID" value="NZ_JAEHFX010000003.1"/>
</dbReference>
<accession>A0ABS1C0M4</accession>
<sequence>MEVVYQHDLVMICYKREENLLQVSWRNYLTSEDFMRGFRALLKLTSELEIEKWLIDARHSEELVTKNMCWSREFIGSVLEKSNLKKIARIGAGNEVQEQDILNNVNFLIQNYQLPCEIRFYKNPQKALDWLSEKTQDYSALKPEFQT</sequence>
<dbReference type="SUPFAM" id="SSF52091">
    <property type="entry name" value="SpoIIaa-like"/>
    <property type="match status" value="1"/>
</dbReference>
<name>A0ABS1C0M4_9BACT</name>
<evidence type="ECO:0008006" key="3">
    <source>
        <dbReference type="Google" id="ProtNLM"/>
    </source>
</evidence>
<organism evidence="1 2">
    <name type="scientific">Adhaeribacter terrigena</name>
    <dbReference type="NCBI Taxonomy" id="2793070"/>
    <lineage>
        <taxon>Bacteria</taxon>
        <taxon>Pseudomonadati</taxon>
        <taxon>Bacteroidota</taxon>
        <taxon>Cytophagia</taxon>
        <taxon>Cytophagales</taxon>
        <taxon>Hymenobacteraceae</taxon>
        <taxon>Adhaeribacter</taxon>
    </lineage>
</organism>
<evidence type="ECO:0000313" key="2">
    <source>
        <dbReference type="Proteomes" id="UP000644147"/>
    </source>
</evidence>
<keyword evidence="2" id="KW-1185">Reference proteome</keyword>
<comment type="caution">
    <text evidence="1">The sequence shown here is derived from an EMBL/GenBank/DDBJ whole genome shotgun (WGS) entry which is preliminary data.</text>
</comment>
<proteinExistence type="predicted"/>
<gene>
    <name evidence="1" type="ORF">I5M27_08160</name>
</gene>
<dbReference type="InterPro" id="IPR036513">
    <property type="entry name" value="STAS_dom_sf"/>
</dbReference>